<evidence type="ECO:0000256" key="1">
    <source>
        <dbReference type="SAM" id="SignalP"/>
    </source>
</evidence>
<evidence type="ECO:0000313" key="3">
    <source>
        <dbReference type="EMBL" id="MVZ60752.1"/>
    </source>
</evidence>
<name>A0A6N8KYV7_9SPHI</name>
<sequence>MKRNLLIAFFLLVSVGLANAQVSYGLKAGMNLAKYNKPILSGMEDFEKTLPSFYVTGFVDLPVAPQFSIQPALSLQGKGAKYKGDVAGSSGTIKANVMSLEIPVNAVYYIPAGPGSVFLGAGPYAGLNLSGQVKITGTDNNGDAVDQTEDIEFSGDDKSMERFDYGLNFMLGYKLSNGFLINGGYNLGLADLSAQEGQTEFKNRVISFGIGYQF</sequence>
<organism evidence="3 4">
    <name type="scientific">Sphingobacterium humi</name>
    <dbReference type="NCBI Taxonomy" id="1796905"/>
    <lineage>
        <taxon>Bacteria</taxon>
        <taxon>Pseudomonadati</taxon>
        <taxon>Bacteroidota</taxon>
        <taxon>Sphingobacteriia</taxon>
        <taxon>Sphingobacteriales</taxon>
        <taxon>Sphingobacteriaceae</taxon>
        <taxon>Sphingobacterium</taxon>
    </lineage>
</organism>
<dbReference type="EMBL" id="WSQA01000001">
    <property type="protein sequence ID" value="MVZ60752.1"/>
    <property type="molecule type" value="Genomic_DNA"/>
</dbReference>
<evidence type="ECO:0000313" key="4">
    <source>
        <dbReference type="Proteomes" id="UP000435036"/>
    </source>
</evidence>
<keyword evidence="1" id="KW-0732">Signal</keyword>
<proteinExistence type="predicted"/>
<gene>
    <name evidence="3" type="ORF">GQF63_01820</name>
</gene>
<dbReference type="RefSeq" id="WP_160367379.1">
    <property type="nucleotide sequence ID" value="NZ_WSQA01000001.1"/>
</dbReference>
<keyword evidence="4" id="KW-1185">Reference proteome</keyword>
<dbReference type="InterPro" id="IPR025665">
    <property type="entry name" value="Beta-barrel_OMP_2"/>
</dbReference>
<dbReference type="Pfam" id="PF13568">
    <property type="entry name" value="OMP_b-brl_2"/>
    <property type="match status" value="1"/>
</dbReference>
<feature type="domain" description="Outer membrane protein beta-barrel" evidence="2">
    <location>
        <begin position="21"/>
        <end position="192"/>
    </location>
</feature>
<protein>
    <submittedName>
        <fullName evidence="3">Outer membrane beta-barrel protein</fullName>
    </submittedName>
</protein>
<dbReference type="Proteomes" id="UP000435036">
    <property type="component" value="Unassembled WGS sequence"/>
</dbReference>
<evidence type="ECO:0000259" key="2">
    <source>
        <dbReference type="Pfam" id="PF13568"/>
    </source>
</evidence>
<accession>A0A6N8KYV7</accession>
<reference evidence="3 4" key="1">
    <citation type="submission" date="2019-12" db="EMBL/GenBank/DDBJ databases">
        <authorList>
            <person name="Dong K."/>
        </authorList>
    </citation>
    <scope>NUCLEOTIDE SEQUENCE [LARGE SCALE GENOMIC DNA]</scope>
    <source>
        <strain evidence="3 4">JCM 31225</strain>
    </source>
</reference>
<dbReference type="AlphaFoldDB" id="A0A6N8KYV7"/>
<comment type="caution">
    <text evidence="3">The sequence shown here is derived from an EMBL/GenBank/DDBJ whole genome shotgun (WGS) entry which is preliminary data.</text>
</comment>
<feature type="signal peptide" evidence="1">
    <location>
        <begin position="1"/>
        <end position="20"/>
    </location>
</feature>
<feature type="chain" id="PRO_5026729017" evidence="1">
    <location>
        <begin position="21"/>
        <end position="214"/>
    </location>
</feature>
<dbReference type="OrthoDB" id="1150878at2"/>